<protein>
    <recommendedName>
        <fullName evidence="4">Flagellar assembly protein T N-terminal domain-containing protein</fullName>
    </recommendedName>
</protein>
<proteinExistence type="predicted"/>
<evidence type="ECO:0008006" key="4">
    <source>
        <dbReference type="Google" id="ProtNLM"/>
    </source>
</evidence>
<name>A0ABQ0C539_9PROT</name>
<sequence>MAKKVGVWISMRISRDPFRGMSVGWGAWIWLGALWLALPAWAADGAGGSIYEMRGIEVSVPMSKGLEATHEAGVTQAQREGLRRLLLRMLTQTERDARKEYLATLTKEPKRLVERTVVRSEKQVGERLNLHLDLHYARKEVVAALGKEKIPFTEAAYPLVLLIASEEKTEGAATLLWKAMPAAARELGLNVMQPLGDLEDLTQLSAERVEKGDAGMLEWAASRYGVGEVWVARATATPVTGGKGARIKVSATLTVARPHVAPVRIQAGEEKGASSAAEAANAVYPAVAGKLAQQILEQWVGDHVIQPGNKRTLRLRVMHDVQVAKMTEFLAGLRAVPGMAEPRLVQATARESLFDCEFAGRDEQLDAALAKLVVKREKSEEGLTLWLIPPPKGDTPAPAAAPAPAATPAAAPAAPAPEAQPEPAPPGKTWM</sequence>
<evidence type="ECO:0000256" key="1">
    <source>
        <dbReference type="SAM" id="MobiDB-lite"/>
    </source>
</evidence>
<dbReference type="Proteomes" id="UP001628193">
    <property type="component" value="Unassembled WGS sequence"/>
</dbReference>
<accession>A0ABQ0C539</accession>
<organism evidence="2 3">
    <name type="scientific">Candidatus Magnetaquiglobus chichijimensis</name>
    <dbReference type="NCBI Taxonomy" id="3141448"/>
    <lineage>
        <taxon>Bacteria</taxon>
        <taxon>Pseudomonadati</taxon>
        <taxon>Pseudomonadota</taxon>
        <taxon>Magnetococcia</taxon>
        <taxon>Magnetococcales</taxon>
        <taxon>Candidatus Magnetaquicoccaceae</taxon>
        <taxon>Candidatus Magnetaquiglobus</taxon>
    </lineage>
</organism>
<comment type="caution">
    <text evidence="2">The sequence shown here is derived from an EMBL/GenBank/DDBJ whole genome shotgun (WGS) entry which is preliminary data.</text>
</comment>
<gene>
    <name evidence="2" type="ORF">SIID45300_00307</name>
</gene>
<feature type="compositionally biased region" description="Low complexity" evidence="1">
    <location>
        <begin position="394"/>
        <end position="413"/>
    </location>
</feature>
<evidence type="ECO:0000313" key="2">
    <source>
        <dbReference type="EMBL" id="GAB0056008.1"/>
    </source>
</evidence>
<dbReference type="InterPro" id="IPR018642">
    <property type="entry name" value="DUF2066"/>
</dbReference>
<feature type="compositionally biased region" description="Pro residues" evidence="1">
    <location>
        <begin position="414"/>
        <end position="431"/>
    </location>
</feature>
<reference evidence="2 3" key="1">
    <citation type="submission" date="2024-05" db="EMBL/GenBank/DDBJ databases">
        <authorList>
            <consortium name="Candidatus Magnetaquicoccaceae bacterium FCR-1 genome sequencing consortium"/>
            <person name="Shimoshige H."/>
            <person name="Shimamura S."/>
            <person name="Taoka A."/>
            <person name="Kobayashi H."/>
            <person name="Maekawa T."/>
        </authorList>
    </citation>
    <scope>NUCLEOTIDE SEQUENCE [LARGE SCALE GENOMIC DNA]</scope>
    <source>
        <strain evidence="2 3">FCR-1</strain>
    </source>
</reference>
<evidence type="ECO:0000313" key="3">
    <source>
        <dbReference type="Proteomes" id="UP001628193"/>
    </source>
</evidence>
<dbReference type="EMBL" id="BAAFGK010000001">
    <property type="protein sequence ID" value="GAB0056008.1"/>
    <property type="molecule type" value="Genomic_DNA"/>
</dbReference>
<reference evidence="2 3" key="2">
    <citation type="submission" date="2024-09" db="EMBL/GenBank/DDBJ databases">
        <title>Draft genome sequence of Candidatus Magnetaquicoccaceae bacterium FCR-1.</title>
        <authorList>
            <person name="Shimoshige H."/>
            <person name="Shimamura S."/>
            <person name="Taoka A."/>
            <person name="Kobayashi H."/>
            <person name="Maekawa T."/>
        </authorList>
    </citation>
    <scope>NUCLEOTIDE SEQUENCE [LARGE SCALE GENOMIC DNA]</scope>
    <source>
        <strain evidence="2 3">FCR-1</strain>
    </source>
</reference>
<feature type="region of interest" description="Disordered" evidence="1">
    <location>
        <begin position="386"/>
        <end position="431"/>
    </location>
</feature>
<keyword evidence="3" id="KW-1185">Reference proteome</keyword>
<dbReference type="Pfam" id="PF09839">
    <property type="entry name" value="DUF2066"/>
    <property type="match status" value="1"/>
</dbReference>